<protein>
    <submittedName>
        <fullName evidence="2">Uncharacterized protein</fullName>
    </submittedName>
</protein>
<dbReference type="RefSeq" id="WP_008610351.1">
    <property type="nucleotide sequence ID" value="NZ_ALAB01000042.1"/>
</dbReference>
<feature type="region of interest" description="Disordered" evidence="1">
    <location>
        <begin position="27"/>
        <end position="53"/>
    </location>
</feature>
<evidence type="ECO:0000313" key="3">
    <source>
        <dbReference type="Proteomes" id="UP000012043"/>
    </source>
</evidence>
<dbReference type="Proteomes" id="UP000012043">
    <property type="component" value="Unassembled WGS sequence"/>
</dbReference>
<gene>
    <name evidence="2" type="ORF">AEST_32660</name>
</gene>
<name>J2IB55_9ALTE</name>
<proteinExistence type="predicted"/>
<sequence length="350" mass="38440">MKKRLGFITALVILGLVAVLWPAAKPTHSVDTPARNVRMDEQQQSSNTAAKPAGAQSISVTEHIAEALPQQFAYIAAAYEQELSYPPYSRPLSRDDVQLLTPNQYVVQQVPLENGAQAAIVLPQYRFIYPEDIEVVLTVAGVDASQVTVSLYSEDTGQRLTENTMQANEQGFSTILSAEQDWQGELRLEVAFRANGQPHRLQTGVDYQQPSAEIIGVKDGYAEGSDLVIPLQLEVSAAGTYRVWANLFSNKGEPLAHLVGSADLAEGEATLLLRAYKAVLAGIEGPYLLNTFTVERRSPAPGERSRFGKSEQSEYQVAFYGLGLLSDEPWRPDASELQRLEFLKLMAEAQ</sequence>
<comment type="caution">
    <text evidence="2">The sequence shown here is derived from an EMBL/GenBank/DDBJ whole genome shotgun (WGS) entry which is preliminary data.</text>
</comment>
<dbReference type="PATRIC" id="fig|1197174.4.peg.3196"/>
<organism evidence="2 3">
    <name type="scientific">Alishewanella aestuarii B11</name>
    <dbReference type="NCBI Taxonomy" id="1197174"/>
    <lineage>
        <taxon>Bacteria</taxon>
        <taxon>Pseudomonadati</taxon>
        <taxon>Pseudomonadota</taxon>
        <taxon>Gammaproteobacteria</taxon>
        <taxon>Alteromonadales</taxon>
        <taxon>Alteromonadaceae</taxon>
        <taxon>Alishewanella</taxon>
    </lineage>
</organism>
<evidence type="ECO:0000256" key="1">
    <source>
        <dbReference type="SAM" id="MobiDB-lite"/>
    </source>
</evidence>
<keyword evidence="3" id="KW-1185">Reference proteome</keyword>
<accession>J2IB55</accession>
<evidence type="ECO:0000313" key="2">
    <source>
        <dbReference type="EMBL" id="EJI83869.1"/>
    </source>
</evidence>
<reference evidence="2 3" key="1">
    <citation type="journal article" date="2012" name="J. Bacteriol.">
        <title>Genome Sequence of Pectin-Degrading Alishewanella aestuarii Strain B11T, Isolated from Tidal Flat Sediment.</title>
        <authorList>
            <person name="Jung J."/>
            <person name="Choi S."/>
            <person name="Chun J."/>
            <person name="Park W."/>
        </authorList>
    </citation>
    <scope>NUCLEOTIDE SEQUENCE [LARGE SCALE GENOMIC DNA]</scope>
    <source>
        <strain evidence="2 3">B11</strain>
    </source>
</reference>
<dbReference type="EMBL" id="ALAB01000042">
    <property type="protein sequence ID" value="EJI83869.1"/>
    <property type="molecule type" value="Genomic_DNA"/>
</dbReference>
<dbReference type="AlphaFoldDB" id="J2IB55"/>